<keyword evidence="6 8" id="KW-0472">Membrane</keyword>
<dbReference type="SUPFAM" id="SSF56935">
    <property type="entry name" value="Porins"/>
    <property type="match status" value="1"/>
</dbReference>
<feature type="chain" id="PRO_5041239585" evidence="11">
    <location>
        <begin position="24"/>
        <end position="986"/>
    </location>
</feature>
<feature type="region of interest" description="Disordered" evidence="10">
    <location>
        <begin position="87"/>
        <end position="107"/>
    </location>
</feature>
<dbReference type="AlphaFoldDB" id="A0AA37S5T8"/>
<dbReference type="InterPro" id="IPR012910">
    <property type="entry name" value="Plug_dom"/>
</dbReference>
<dbReference type="InterPro" id="IPR036942">
    <property type="entry name" value="Beta-barrel_TonB_sf"/>
</dbReference>
<keyword evidence="4 8" id="KW-0812">Transmembrane</keyword>
<evidence type="ECO:0000259" key="12">
    <source>
        <dbReference type="Pfam" id="PF00593"/>
    </source>
</evidence>
<evidence type="ECO:0000256" key="8">
    <source>
        <dbReference type="PROSITE-ProRule" id="PRU01360"/>
    </source>
</evidence>
<dbReference type="InterPro" id="IPR037066">
    <property type="entry name" value="Plug_dom_sf"/>
</dbReference>
<dbReference type="GO" id="GO:0009279">
    <property type="term" value="C:cell outer membrane"/>
    <property type="evidence" value="ECO:0007669"/>
    <property type="project" value="UniProtKB-SubCell"/>
</dbReference>
<evidence type="ECO:0000256" key="9">
    <source>
        <dbReference type="RuleBase" id="RU003357"/>
    </source>
</evidence>
<gene>
    <name evidence="14" type="ORF">GCM10007914_27060</name>
</gene>
<keyword evidence="3 8" id="KW-1134">Transmembrane beta strand</keyword>
<reference evidence="14" key="1">
    <citation type="journal article" date="2014" name="Int. J. Syst. Evol. Microbiol.">
        <title>Complete genome sequence of Corynebacterium casei LMG S-19264T (=DSM 44701T), isolated from a smear-ripened cheese.</title>
        <authorList>
            <consortium name="US DOE Joint Genome Institute (JGI-PGF)"/>
            <person name="Walter F."/>
            <person name="Albersmeier A."/>
            <person name="Kalinowski J."/>
            <person name="Ruckert C."/>
        </authorList>
    </citation>
    <scope>NUCLEOTIDE SEQUENCE</scope>
    <source>
        <strain evidence="14">NBRC 103034</strain>
    </source>
</reference>
<dbReference type="RefSeq" id="WP_013464622.1">
    <property type="nucleotide sequence ID" value="NZ_BJXY01000044.1"/>
</dbReference>
<keyword evidence="2 8" id="KW-0813">Transport</keyword>
<dbReference type="Proteomes" id="UP001161408">
    <property type="component" value="Unassembled WGS sequence"/>
</dbReference>
<dbReference type="InterPro" id="IPR039426">
    <property type="entry name" value="TonB-dep_rcpt-like"/>
</dbReference>
<evidence type="ECO:0000256" key="2">
    <source>
        <dbReference type="ARBA" id="ARBA00022448"/>
    </source>
</evidence>
<feature type="domain" description="TonB-dependent receptor-like beta-barrel" evidence="12">
    <location>
        <begin position="374"/>
        <end position="951"/>
    </location>
</feature>
<protein>
    <submittedName>
        <fullName evidence="14">TonB-dependent receptor</fullName>
    </submittedName>
</protein>
<evidence type="ECO:0000256" key="4">
    <source>
        <dbReference type="ARBA" id="ARBA00022692"/>
    </source>
</evidence>
<evidence type="ECO:0000256" key="6">
    <source>
        <dbReference type="ARBA" id="ARBA00023136"/>
    </source>
</evidence>
<evidence type="ECO:0000313" key="14">
    <source>
        <dbReference type="EMBL" id="GLQ03825.1"/>
    </source>
</evidence>
<evidence type="ECO:0000256" key="7">
    <source>
        <dbReference type="ARBA" id="ARBA00023237"/>
    </source>
</evidence>
<evidence type="ECO:0000256" key="5">
    <source>
        <dbReference type="ARBA" id="ARBA00023077"/>
    </source>
</evidence>
<keyword evidence="15" id="KW-1185">Reference proteome</keyword>
<keyword evidence="5 9" id="KW-0798">TonB box</keyword>
<dbReference type="Gene3D" id="2.170.130.10">
    <property type="entry name" value="TonB-dependent receptor, plug domain"/>
    <property type="match status" value="1"/>
</dbReference>
<evidence type="ECO:0000313" key="15">
    <source>
        <dbReference type="Proteomes" id="UP001161408"/>
    </source>
</evidence>
<dbReference type="PANTHER" id="PTHR47234:SF2">
    <property type="entry name" value="TONB-DEPENDENT RECEPTOR"/>
    <property type="match status" value="1"/>
</dbReference>
<dbReference type="PROSITE" id="PS52016">
    <property type="entry name" value="TONB_DEPENDENT_REC_3"/>
    <property type="match status" value="1"/>
</dbReference>
<accession>A0AA37S5T8</accession>
<comment type="subcellular location">
    <subcellularLocation>
        <location evidence="1 8">Cell outer membrane</location>
        <topology evidence="1 8">Multi-pass membrane protein</topology>
    </subcellularLocation>
</comment>
<evidence type="ECO:0000256" key="10">
    <source>
        <dbReference type="SAM" id="MobiDB-lite"/>
    </source>
</evidence>
<evidence type="ECO:0000256" key="11">
    <source>
        <dbReference type="SAM" id="SignalP"/>
    </source>
</evidence>
<dbReference type="Pfam" id="PF00593">
    <property type="entry name" value="TonB_dep_Rec_b-barrel"/>
    <property type="match status" value="1"/>
</dbReference>
<sequence>MFRQLTIAATVSALLNPITFAHAQETNTDTNIERVEVTGSRLKGVDLEGTIPLTVLDQDAIKRSGANTIHELLKDLSVFKGGSGTFSTSESGGTSTSTPAGQSAASLRGMGPSATLTLINGRRVAPSSFAAGTENFVDVNSIPLAAIERIDILATGASAVYGADAVAGVINYILKDDFEGAEINTSFADSFDQHDESKKQLNLVYGTKIGESNLTVFADIYDRNAFKATDRNYTASPSLVNGYSYLPKLENSPNIYYFSSRDGNELPSPNCKTELVTTELDEQICAYYPNQDDYLETPFESISTGFMFNSELGGMQWHTDFFYSQTKAKAYSSPSPINQINDDDGPYVLEDALFIYDNADGSNDLLDQLYIDPFDTQSGREVYGFAFDARFNAPRTVEVETKNFRLVSSLSGEIGDWGWESGVTFSRSRSEQEAIAGVYNRYQFHGAITGELCSDGTLASYDGTDLNCASGELLPFYNPFLQGDAANDAVLATAQARPTRSGESTVYGWDANFNGELFTFNDLPAYASFGVEARREELSDIPSLDSQAQADKDYLVDVFGFGSSLSEADRTQYAAFAELSISLTEQIELQAAGRYDHYDDFGGTFNPKIGLSYRPTDSLVVRGSWSTSFRAPSLTQAGVKLRTTQSTFDCGANQAVADLYCMGDGTQVSVNSLELGNPNLNAEESEAISVGFAWSPSANTNLTIDYWQFDHEEVIDTNMTAVLDRAITDASLRHCGIVPPGEQGISYDEALCDVTDNSGLNIEQDGANLTEILANYVDEDNKAGDKNPDNFNPRPGEDYLPLFRDHVIPLENTGTQTLAGIDIKFDHRFALSGGDLTFAFDGTHYLEFERNKPGSDSIEKLVGTYRYPENIARMSIDWEAQSYYLNLGANYTSSYEDDIEGLRSREIDELDSLGVLDSKGEHQVDDWLVWDLSAGYYVNKSLTLRARINNIFDKEPPTLYGSSRGFDSINHNALGANYKLSISYRF</sequence>
<dbReference type="Gene3D" id="2.40.170.20">
    <property type="entry name" value="TonB-dependent receptor, beta-barrel domain"/>
    <property type="match status" value="1"/>
</dbReference>
<comment type="caution">
    <text evidence="14">The sequence shown here is derived from an EMBL/GenBank/DDBJ whole genome shotgun (WGS) entry which is preliminary data.</text>
</comment>
<evidence type="ECO:0000259" key="13">
    <source>
        <dbReference type="Pfam" id="PF07715"/>
    </source>
</evidence>
<keyword evidence="11" id="KW-0732">Signal</keyword>
<feature type="signal peptide" evidence="11">
    <location>
        <begin position="1"/>
        <end position="23"/>
    </location>
</feature>
<name>A0AA37S5T8_9GAMM</name>
<reference evidence="14" key="2">
    <citation type="submission" date="2023-01" db="EMBL/GenBank/DDBJ databases">
        <title>Draft genome sequence of Pseudoalteromonas tetraodonis strain NBRC 103034.</title>
        <authorList>
            <person name="Sun Q."/>
            <person name="Mori K."/>
        </authorList>
    </citation>
    <scope>NUCLEOTIDE SEQUENCE</scope>
    <source>
        <strain evidence="14">NBRC 103034</strain>
    </source>
</reference>
<evidence type="ECO:0000256" key="1">
    <source>
        <dbReference type="ARBA" id="ARBA00004571"/>
    </source>
</evidence>
<feature type="domain" description="TonB-dependent receptor plug" evidence="13">
    <location>
        <begin position="50"/>
        <end position="169"/>
    </location>
</feature>
<comment type="similarity">
    <text evidence="8 9">Belongs to the TonB-dependent receptor family.</text>
</comment>
<dbReference type="Pfam" id="PF07715">
    <property type="entry name" value="Plug"/>
    <property type="match status" value="1"/>
</dbReference>
<dbReference type="PANTHER" id="PTHR47234">
    <property type="match status" value="1"/>
</dbReference>
<keyword evidence="14" id="KW-0675">Receptor</keyword>
<keyword evidence="7 8" id="KW-0998">Cell outer membrane</keyword>
<dbReference type="EMBL" id="BSNE01000017">
    <property type="protein sequence ID" value="GLQ03825.1"/>
    <property type="molecule type" value="Genomic_DNA"/>
</dbReference>
<organism evidence="14 15">
    <name type="scientific">Pseudoalteromonas tetraodonis GFC</name>
    <dbReference type="NCBI Taxonomy" id="1315271"/>
    <lineage>
        <taxon>Bacteria</taxon>
        <taxon>Pseudomonadati</taxon>
        <taxon>Pseudomonadota</taxon>
        <taxon>Gammaproteobacteria</taxon>
        <taxon>Alteromonadales</taxon>
        <taxon>Pseudoalteromonadaceae</taxon>
        <taxon>Pseudoalteromonas</taxon>
    </lineage>
</organism>
<proteinExistence type="inferred from homology"/>
<dbReference type="InterPro" id="IPR000531">
    <property type="entry name" value="Beta-barrel_TonB"/>
</dbReference>
<evidence type="ECO:0000256" key="3">
    <source>
        <dbReference type="ARBA" id="ARBA00022452"/>
    </source>
</evidence>
<feature type="compositionally biased region" description="Low complexity" evidence="10">
    <location>
        <begin position="87"/>
        <end position="106"/>
    </location>
</feature>